<name>A0A2P5AAQ1_TREOI</name>
<feature type="compositionally biased region" description="Basic and acidic residues" evidence="4">
    <location>
        <begin position="238"/>
        <end position="248"/>
    </location>
</feature>
<dbReference type="Gene3D" id="1.10.10.10">
    <property type="entry name" value="Winged helix-like DNA-binding domain superfamily/Winged helix DNA-binding domain"/>
    <property type="match status" value="1"/>
</dbReference>
<dbReference type="FunCoup" id="A0A2P5AAQ1">
    <property type="interactions" value="459"/>
</dbReference>
<evidence type="ECO:0000259" key="5">
    <source>
        <dbReference type="Pfam" id="PF23598"/>
    </source>
</evidence>
<dbReference type="OrthoDB" id="1110401at2759"/>
<dbReference type="InterPro" id="IPR055414">
    <property type="entry name" value="LRR_R13L4/SHOC2-like"/>
</dbReference>
<comment type="caution">
    <text evidence="6">The sequence shown here is derived from an EMBL/GenBank/DDBJ whole genome shotgun (WGS) entry which is preliminary data.</text>
</comment>
<dbReference type="Gene3D" id="3.80.10.10">
    <property type="entry name" value="Ribonuclease Inhibitor"/>
    <property type="match status" value="1"/>
</dbReference>
<dbReference type="InterPro" id="IPR036388">
    <property type="entry name" value="WH-like_DNA-bd_sf"/>
</dbReference>
<gene>
    <name evidence="6" type="ORF">TorRG33x02_354680</name>
</gene>
<feature type="region of interest" description="Disordered" evidence="4">
    <location>
        <begin position="401"/>
        <end position="456"/>
    </location>
</feature>
<dbReference type="InParanoid" id="A0A2P5AAQ1"/>
<feature type="coiled-coil region" evidence="3">
    <location>
        <begin position="149"/>
        <end position="190"/>
    </location>
</feature>
<dbReference type="GO" id="GO:0006952">
    <property type="term" value="P:defense response"/>
    <property type="evidence" value="ECO:0007669"/>
    <property type="project" value="UniProtKB-KW"/>
</dbReference>
<feature type="region of interest" description="Disordered" evidence="4">
    <location>
        <begin position="1"/>
        <end position="23"/>
    </location>
</feature>
<dbReference type="AlphaFoldDB" id="A0A2P5AAQ1"/>
<feature type="compositionally biased region" description="Basic and acidic residues" evidence="4">
    <location>
        <begin position="74"/>
        <end position="93"/>
    </location>
</feature>
<feature type="domain" description="Disease resistance R13L4/SHOC-2-like LRR" evidence="5">
    <location>
        <begin position="504"/>
        <end position="685"/>
    </location>
</feature>
<feature type="compositionally biased region" description="Low complexity" evidence="4">
    <location>
        <begin position="128"/>
        <end position="137"/>
    </location>
</feature>
<proteinExistence type="predicted"/>
<keyword evidence="2" id="KW-0611">Plant defense</keyword>
<evidence type="ECO:0000256" key="3">
    <source>
        <dbReference type="SAM" id="Coils"/>
    </source>
</evidence>
<protein>
    <submittedName>
        <fullName evidence="6">LRR domain containing protein</fullName>
    </submittedName>
</protein>
<evidence type="ECO:0000256" key="4">
    <source>
        <dbReference type="SAM" id="MobiDB-lite"/>
    </source>
</evidence>
<accession>A0A2P5AAQ1</accession>
<keyword evidence="3" id="KW-0175">Coiled coil</keyword>
<evidence type="ECO:0000313" key="6">
    <source>
        <dbReference type="EMBL" id="PON33622.1"/>
    </source>
</evidence>
<dbReference type="PANTHER" id="PTHR47186:SF3">
    <property type="entry name" value="OS09G0267800 PROTEIN"/>
    <property type="match status" value="1"/>
</dbReference>
<reference evidence="7" key="1">
    <citation type="submission" date="2016-06" db="EMBL/GenBank/DDBJ databases">
        <title>Parallel loss of symbiosis genes in relatives of nitrogen-fixing non-legume Parasponia.</title>
        <authorList>
            <person name="Van Velzen R."/>
            <person name="Holmer R."/>
            <person name="Bu F."/>
            <person name="Rutten L."/>
            <person name="Van Zeijl A."/>
            <person name="Liu W."/>
            <person name="Santuari L."/>
            <person name="Cao Q."/>
            <person name="Sharma T."/>
            <person name="Shen D."/>
            <person name="Roswanjaya Y."/>
            <person name="Wardhani T."/>
            <person name="Kalhor M.S."/>
            <person name="Jansen J."/>
            <person name="Van den Hoogen J."/>
            <person name="Gungor B."/>
            <person name="Hartog M."/>
            <person name="Hontelez J."/>
            <person name="Verver J."/>
            <person name="Yang W.-C."/>
            <person name="Schijlen E."/>
            <person name="Repin R."/>
            <person name="Schilthuizen M."/>
            <person name="Schranz E."/>
            <person name="Heidstra R."/>
            <person name="Miyata K."/>
            <person name="Fedorova E."/>
            <person name="Kohlen W."/>
            <person name="Bisseling T."/>
            <person name="Smit S."/>
            <person name="Geurts R."/>
        </authorList>
    </citation>
    <scope>NUCLEOTIDE SEQUENCE [LARGE SCALE GENOMIC DNA]</scope>
    <source>
        <strain evidence="7">cv. RG33-2</strain>
    </source>
</reference>
<dbReference type="InterPro" id="IPR032675">
    <property type="entry name" value="LRR_dom_sf"/>
</dbReference>
<dbReference type="STRING" id="63057.A0A2P5AAQ1"/>
<evidence type="ECO:0000256" key="2">
    <source>
        <dbReference type="ARBA" id="ARBA00022821"/>
    </source>
</evidence>
<feature type="compositionally biased region" description="Low complexity" evidence="4">
    <location>
        <begin position="687"/>
        <end position="709"/>
    </location>
</feature>
<dbReference type="Pfam" id="PF23598">
    <property type="entry name" value="LRR_14"/>
    <property type="match status" value="1"/>
</dbReference>
<feature type="compositionally biased region" description="Basic and acidic residues" evidence="4">
    <location>
        <begin position="46"/>
        <end position="67"/>
    </location>
</feature>
<organism evidence="6 7">
    <name type="scientific">Trema orientale</name>
    <name type="common">Charcoal tree</name>
    <name type="synonym">Celtis orientalis</name>
    <dbReference type="NCBI Taxonomy" id="63057"/>
    <lineage>
        <taxon>Eukaryota</taxon>
        <taxon>Viridiplantae</taxon>
        <taxon>Streptophyta</taxon>
        <taxon>Embryophyta</taxon>
        <taxon>Tracheophyta</taxon>
        <taxon>Spermatophyta</taxon>
        <taxon>Magnoliopsida</taxon>
        <taxon>eudicotyledons</taxon>
        <taxon>Gunneridae</taxon>
        <taxon>Pentapetalae</taxon>
        <taxon>rosids</taxon>
        <taxon>fabids</taxon>
        <taxon>Rosales</taxon>
        <taxon>Cannabaceae</taxon>
        <taxon>Trema</taxon>
    </lineage>
</organism>
<keyword evidence="1" id="KW-0677">Repeat</keyword>
<evidence type="ECO:0000313" key="7">
    <source>
        <dbReference type="Proteomes" id="UP000237000"/>
    </source>
</evidence>
<sequence length="887" mass="98197">MSNNKTSLTPASTSATPPQSVSPQTLIDLISKLKDIVSRAKTSINEIEKAPRKDGGSGGLDGKREGGGDDGGDDDTRKKHGGEAKAQADSDRKKVSKWAHIKFLTAIKRIGTAKKGKPGSKEDSVTKGSSGESVRGGESLHNKRPLDQIDKLVSNLDQIETSLKELKHYEEDFQKKIQAHSERINDLLETIQKVLPSQEVDTIVTDSTVGNKLWEINKEMRKLKHRIPSSSKIPGSAADHHDESRKTEGSGTETAVDGLLSLFVSKGFSRSFFRGEIEETYKGLEDEEKDCLLCFAVFSENEELKKRMLTYWWEGEGFLRADMTIEEAAGKILDTFVAKGLIEPAYKKKRRQIAKSYKMQPVVRSVILQLAASAKFFSIDDGGNLNLEAKSPQCKRTCLVKSDKKPAASPTPPAVAEKDPSSSNSKRLENANAATSTSDKRPMSPTPPADSKRGEITNAATSPQESYLETIFNVNEPFPDLRLKWLARDKGIEKEKGLDAEEWLSKMKALKVLYLGTWRASGKHHIEVDSTEFLKGLKSMSSLRLLSLQGISRINELTDSIKGLINLKILDLRACHNLEKLPKEISYLRNLTHLDVSDCYMIDHMPKGLSYLTKLQVLKGFVVGDHKNRSGKFCTLDNLVSMTKLRKLSIVISKKDFPSEDDLKILGKFGELKKLTLSWGADARSGTSTSSTSSTTASNAASTSNAASNEHPSSPSDLKNFPAKSTTRNVRRVNSVISGNNGHIDQPKVFNNLEKLDLQCYPMESNPNWLRPGNLPSLKKLFIRGGKLGGDLGYSSNGSLNRWESVDTLRLKFLAGLKMDWEQMQELFPKLSYLEKVDCPLISLCPCDEDGVWVKHNEQSDDHAEAPDGQKDNKQAERSDEKTSQSK</sequence>
<dbReference type="Proteomes" id="UP000237000">
    <property type="component" value="Unassembled WGS sequence"/>
</dbReference>
<feature type="region of interest" description="Disordered" evidence="4">
    <location>
        <begin position="225"/>
        <end position="251"/>
    </location>
</feature>
<dbReference type="PANTHER" id="PTHR47186">
    <property type="entry name" value="LEUCINE-RICH REPEAT-CONTAINING PROTEIN 57"/>
    <property type="match status" value="1"/>
</dbReference>
<feature type="region of interest" description="Disordered" evidence="4">
    <location>
        <begin position="112"/>
        <end position="146"/>
    </location>
</feature>
<dbReference type="EMBL" id="JXTC01000998">
    <property type="protein sequence ID" value="PON33622.1"/>
    <property type="molecule type" value="Genomic_DNA"/>
</dbReference>
<feature type="region of interest" description="Disordered" evidence="4">
    <location>
        <begin position="42"/>
        <end position="94"/>
    </location>
</feature>
<feature type="compositionally biased region" description="Polar residues" evidence="4">
    <location>
        <begin position="710"/>
        <end position="728"/>
    </location>
</feature>
<feature type="region of interest" description="Disordered" evidence="4">
    <location>
        <begin position="682"/>
        <end position="730"/>
    </location>
</feature>
<keyword evidence="7" id="KW-1185">Reference proteome</keyword>
<dbReference type="SUPFAM" id="SSF52047">
    <property type="entry name" value="RNI-like"/>
    <property type="match status" value="1"/>
</dbReference>
<feature type="region of interest" description="Disordered" evidence="4">
    <location>
        <begin position="856"/>
        <end position="887"/>
    </location>
</feature>
<evidence type="ECO:0000256" key="1">
    <source>
        <dbReference type="ARBA" id="ARBA00022737"/>
    </source>
</evidence>